<dbReference type="SUPFAM" id="SSF48179">
    <property type="entry name" value="6-phosphogluconate dehydrogenase C-terminal domain-like"/>
    <property type="match status" value="1"/>
</dbReference>
<dbReference type="InterPro" id="IPR013328">
    <property type="entry name" value="6PGD_dom2"/>
</dbReference>
<dbReference type="HOGENOM" id="CLU_035117_6_2_1"/>
<evidence type="ECO:0000313" key="2">
    <source>
        <dbReference type="EnsemblProtists" id="EOD25927"/>
    </source>
</evidence>
<proteinExistence type="predicted"/>
<evidence type="ECO:0000259" key="1">
    <source>
        <dbReference type="Pfam" id="PF14833"/>
    </source>
</evidence>
<dbReference type="KEGG" id="ehx:EMIHUDRAFT_367197"/>
<organism evidence="2 3">
    <name type="scientific">Emiliania huxleyi (strain CCMP1516)</name>
    <dbReference type="NCBI Taxonomy" id="280463"/>
    <lineage>
        <taxon>Eukaryota</taxon>
        <taxon>Haptista</taxon>
        <taxon>Haptophyta</taxon>
        <taxon>Prymnesiophyceae</taxon>
        <taxon>Isochrysidales</taxon>
        <taxon>Noelaerhabdaceae</taxon>
        <taxon>Emiliania</taxon>
    </lineage>
</organism>
<dbReference type="RefSeq" id="XP_005778356.1">
    <property type="nucleotide sequence ID" value="XM_005778299.1"/>
</dbReference>
<dbReference type="EnsemblProtists" id="EOD25927">
    <property type="protein sequence ID" value="EOD25927"/>
    <property type="gene ID" value="EMIHUDRAFT_367197"/>
</dbReference>
<dbReference type="AlphaFoldDB" id="A0A0D3JQZ2"/>
<dbReference type="GO" id="GO:0051287">
    <property type="term" value="F:NAD binding"/>
    <property type="evidence" value="ECO:0007669"/>
    <property type="project" value="InterPro"/>
</dbReference>
<dbReference type="GeneID" id="17271472"/>
<keyword evidence="3" id="KW-1185">Reference proteome</keyword>
<dbReference type="InterPro" id="IPR029154">
    <property type="entry name" value="HIBADH-like_NADP-bd"/>
</dbReference>
<evidence type="ECO:0000313" key="3">
    <source>
        <dbReference type="Proteomes" id="UP000013827"/>
    </source>
</evidence>
<dbReference type="STRING" id="2903.R1CTF8"/>
<dbReference type="Pfam" id="PF14833">
    <property type="entry name" value="NAD_binding_11"/>
    <property type="match status" value="1"/>
</dbReference>
<dbReference type="Gene3D" id="1.10.1040.10">
    <property type="entry name" value="N-(1-d-carboxylethyl)-l-norvaline Dehydrogenase, domain 2"/>
    <property type="match status" value="1"/>
</dbReference>
<reference evidence="2" key="2">
    <citation type="submission" date="2024-10" db="UniProtKB">
        <authorList>
            <consortium name="EnsemblProtists"/>
        </authorList>
    </citation>
    <scope>IDENTIFICATION</scope>
</reference>
<name>A0A0D3JQZ2_EMIH1</name>
<accession>A0A0D3JQZ2</accession>
<dbReference type="Proteomes" id="UP000013827">
    <property type="component" value="Unassembled WGS sequence"/>
</dbReference>
<reference evidence="3" key="1">
    <citation type="journal article" date="2013" name="Nature">
        <title>Pan genome of the phytoplankton Emiliania underpins its global distribution.</title>
        <authorList>
            <person name="Read B.A."/>
            <person name="Kegel J."/>
            <person name="Klute M.J."/>
            <person name="Kuo A."/>
            <person name="Lefebvre S.C."/>
            <person name="Maumus F."/>
            <person name="Mayer C."/>
            <person name="Miller J."/>
            <person name="Monier A."/>
            <person name="Salamov A."/>
            <person name="Young J."/>
            <person name="Aguilar M."/>
            <person name="Claverie J.M."/>
            <person name="Frickenhaus S."/>
            <person name="Gonzalez K."/>
            <person name="Herman E.K."/>
            <person name="Lin Y.C."/>
            <person name="Napier J."/>
            <person name="Ogata H."/>
            <person name="Sarno A.F."/>
            <person name="Shmutz J."/>
            <person name="Schroeder D."/>
            <person name="de Vargas C."/>
            <person name="Verret F."/>
            <person name="von Dassow P."/>
            <person name="Valentin K."/>
            <person name="Van de Peer Y."/>
            <person name="Wheeler G."/>
            <person name="Dacks J.B."/>
            <person name="Delwiche C.F."/>
            <person name="Dyhrman S.T."/>
            <person name="Glockner G."/>
            <person name="John U."/>
            <person name="Richards T."/>
            <person name="Worden A.Z."/>
            <person name="Zhang X."/>
            <person name="Grigoriev I.V."/>
            <person name="Allen A.E."/>
            <person name="Bidle K."/>
            <person name="Borodovsky M."/>
            <person name="Bowler C."/>
            <person name="Brownlee C."/>
            <person name="Cock J.M."/>
            <person name="Elias M."/>
            <person name="Gladyshev V.N."/>
            <person name="Groth M."/>
            <person name="Guda C."/>
            <person name="Hadaegh A."/>
            <person name="Iglesias-Rodriguez M.D."/>
            <person name="Jenkins J."/>
            <person name="Jones B.M."/>
            <person name="Lawson T."/>
            <person name="Leese F."/>
            <person name="Lindquist E."/>
            <person name="Lobanov A."/>
            <person name="Lomsadze A."/>
            <person name="Malik S.B."/>
            <person name="Marsh M.E."/>
            <person name="Mackinder L."/>
            <person name="Mock T."/>
            <person name="Mueller-Roeber B."/>
            <person name="Pagarete A."/>
            <person name="Parker M."/>
            <person name="Probert I."/>
            <person name="Quesneville H."/>
            <person name="Raines C."/>
            <person name="Rensing S.A."/>
            <person name="Riano-Pachon D.M."/>
            <person name="Richier S."/>
            <person name="Rokitta S."/>
            <person name="Shiraiwa Y."/>
            <person name="Soanes D.M."/>
            <person name="van der Giezen M."/>
            <person name="Wahlund T.M."/>
            <person name="Williams B."/>
            <person name="Wilson W."/>
            <person name="Wolfe G."/>
            <person name="Wurch L.L."/>
        </authorList>
    </citation>
    <scope>NUCLEOTIDE SEQUENCE</scope>
</reference>
<feature type="domain" description="3-hydroxyisobutyrate dehydrogenase-like NAD-binding" evidence="1">
    <location>
        <begin position="30"/>
        <end position="150"/>
    </location>
</feature>
<dbReference type="PaxDb" id="2903-EOD25927"/>
<dbReference type="PANTHER" id="PTHR43060">
    <property type="entry name" value="3-HYDROXYISOBUTYRATE DEHYDROGENASE-LIKE 1, MITOCHONDRIAL-RELATED"/>
    <property type="match status" value="1"/>
</dbReference>
<sequence length="159" mass="16372">MVGGSPADVADASVFIEAWSKKVVHCGPVGAGDATKSINNVLNSAHLLLATEGMLALKKYGVQPSTALEAINGGSGMSLQTTRLPDNVLSRKFAYGFALGLMRKDCKIAGGLVASQTPSATLIPRVVDLLGEAEAAFGPDADYTQIAQLLEDRAGVTLG</sequence>
<protein>
    <recommendedName>
        <fullName evidence="1">3-hydroxyisobutyrate dehydrogenase-like NAD-binding domain-containing protein</fullName>
    </recommendedName>
</protein>
<dbReference type="InterPro" id="IPR008927">
    <property type="entry name" value="6-PGluconate_DH-like_C_sf"/>
</dbReference>
<dbReference type="PANTHER" id="PTHR43060:SF15">
    <property type="entry name" value="3-HYDROXYISOBUTYRATE DEHYDROGENASE-LIKE 1, MITOCHONDRIAL-RELATED"/>
    <property type="match status" value="1"/>
</dbReference>